<gene>
    <name evidence="1" type="ORF">V6x_41920</name>
</gene>
<accession>A0A517WGT5</accession>
<name>A0A517WGT5_9PLAN</name>
<proteinExistence type="predicted"/>
<dbReference type="Proteomes" id="UP000320722">
    <property type="component" value="Chromosome"/>
</dbReference>
<organism evidence="1 2">
    <name type="scientific">Gimesia chilikensis</name>
    <dbReference type="NCBI Taxonomy" id="2605989"/>
    <lineage>
        <taxon>Bacteria</taxon>
        <taxon>Pseudomonadati</taxon>
        <taxon>Planctomycetota</taxon>
        <taxon>Planctomycetia</taxon>
        <taxon>Planctomycetales</taxon>
        <taxon>Planctomycetaceae</taxon>
        <taxon>Gimesia</taxon>
    </lineage>
</organism>
<protein>
    <submittedName>
        <fullName evidence="1">Uncharacterized protein</fullName>
    </submittedName>
</protein>
<dbReference type="EMBL" id="CP036347">
    <property type="protein sequence ID" value="QDU04464.1"/>
    <property type="molecule type" value="Genomic_DNA"/>
</dbReference>
<dbReference type="AlphaFoldDB" id="A0A517WGT5"/>
<evidence type="ECO:0000313" key="2">
    <source>
        <dbReference type="Proteomes" id="UP000320722"/>
    </source>
</evidence>
<sequence length="51" mass="6338">MWPWFHIKGFLLLVFDCIDLRIYLVRNAMWQETACNQFFDFNRDLIQQDLL</sequence>
<reference evidence="1 2" key="1">
    <citation type="submission" date="2019-02" db="EMBL/GenBank/DDBJ databases">
        <title>Deep-cultivation of Planctomycetes and their phenomic and genomic characterization uncovers novel biology.</title>
        <authorList>
            <person name="Wiegand S."/>
            <person name="Jogler M."/>
            <person name="Boedeker C."/>
            <person name="Pinto D."/>
            <person name="Vollmers J."/>
            <person name="Rivas-Marin E."/>
            <person name="Kohn T."/>
            <person name="Peeters S.H."/>
            <person name="Heuer A."/>
            <person name="Rast P."/>
            <person name="Oberbeckmann S."/>
            <person name="Bunk B."/>
            <person name="Jeske O."/>
            <person name="Meyerdierks A."/>
            <person name="Storesund J.E."/>
            <person name="Kallscheuer N."/>
            <person name="Luecker S."/>
            <person name="Lage O.M."/>
            <person name="Pohl T."/>
            <person name="Merkel B.J."/>
            <person name="Hornburger P."/>
            <person name="Mueller R.-W."/>
            <person name="Bruemmer F."/>
            <person name="Labrenz M."/>
            <person name="Spormann A.M."/>
            <person name="Op den Camp H."/>
            <person name="Overmann J."/>
            <person name="Amann R."/>
            <person name="Jetten M.S.M."/>
            <person name="Mascher T."/>
            <person name="Medema M.H."/>
            <person name="Devos D.P."/>
            <person name="Kaster A.-K."/>
            <person name="Ovreas L."/>
            <person name="Rohde M."/>
            <person name="Galperin M.Y."/>
            <person name="Jogler C."/>
        </authorList>
    </citation>
    <scope>NUCLEOTIDE SEQUENCE [LARGE SCALE GENOMIC DNA]</scope>
    <source>
        <strain evidence="1 2">V6</strain>
    </source>
</reference>
<evidence type="ECO:0000313" key="1">
    <source>
        <dbReference type="EMBL" id="QDU04464.1"/>
    </source>
</evidence>